<keyword evidence="5" id="KW-1185">Reference proteome</keyword>
<reference evidence="4 5" key="1">
    <citation type="submission" date="2019-09" db="EMBL/GenBank/DDBJ databases">
        <title>Nocardioides panacisoli sp. nov., isolated from the soil of a ginseng field.</title>
        <authorList>
            <person name="Cho C."/>
        </authorList>
    </citation>
    <scope>NUCLEOTIDE SEQUENCE [LARGE SCALE GENOMIC DNA]</scope>
    <source>
        <strain evidence="4 5">BN140041</strain>
    </source>
</reference>
<sequence length="445" mass="50130">MRRTVLVLAALLPLTLLPAAARGYEPDGGVTFNTPRLWGKPAERERIVLKVEEAIRHIRPTARDPHPRLILAAYLFDRPESAKAIIGACRRGVSVRVIIDRDVRSKPFRRIVTALNADNVRDADNDGTADSDPRAGRCNRALPADNGGLRQERHGIPLMSSRQVTRSLRQPTANDVTWGKDGSYVLQCSGSCRGAAEAAMHAKIYAFSSVGTADNVVMLASTNLNSGGVNAGWNDLVVIKERPRTFEFVADMHRLMTAQRRAGSELVELVDGPYTTRFFPMSVGRRRDPLMVDLRKIRCRSEFGATHLYIQQFWWDGPRGVYLWEKIRSLAVDGCKVHIIFGAVDRRLLARMRDARRAGLIDLWDSRHDTDDDGEVNIRTHMKALAIRGTYDGNRRYAGVWTGSANWTDGALRRGDEVTVNITSAALYRRYVDRWHVVRRHSRRE</sequence>
<dbReference type="Gene3D" id="3.30.870.10">
    <property type="entry name" value="Endonuclease Chain A"/>
    <property type="match status" value="2"/>
</dbReference>
<dbReference type="InterPro" id="IPR025202">
    <property type="entry name" value="PLD-like_dom"/>
</dbReference>
<feature type="signal peptide" evidence="2">
    <location>
        <begin position="1"/>
        <end position="21"/>
    </location>
</feature>
<dbReference type="EMBL" id="VUJW01000003">
    <property type="protein sequence ID" value="KAA1427438.1"/>
    <property type="molecule type" value="Genomic_DNA"/>
</dbReference>
<keyword evidence="2" id="KW-0732">Signal</keyword>
<proteinExistence type="predicted"/>
<feature type="domain" description="Phospholipase D-like" evidence="3">
    <location>
        <begin position="68"/>
        <end position="253"/>
    </location>
</feature>
<feature type="region of interest" description="Disordered" evidence="1">
    <location>
        <begin position="122"/>
        <end position="152"/>
    </location>
</feature>
<gene>
    <name evidence="4" type="ORF">F0U47_08180</name>
</gene>
<evidence type="ECO:0000256" key="2">
    <source>
        <dbReference type="SAM" id="SignalP"/>
    </source>
</evidence>
<evidence type="ECO:0000256" key="1">
    <source>
        <dbReference type="SAM" id="MobiDB-lite"/>
    </source>
</evidence>
<dbReference type="SUPFAM" id="SSF56024">
    <property type="entry name" value="Phospholipase D/nuclease"/>
    <property type="match status" value="2"/>
</dbReference>
<protein>
    <recommendedName>
        <fullName evidence="3">Phospholipase D-like domain-containing protein</fullName>
    </recommendedName>
</protein>
<feature type="chain" id="PRO_5023076606" description="Phospholipase D-like domain-containing protein" evidence="2">
    <location>
        <begin position="22"/>
        <end position="445"/>
    </location>
</feature>
<dbReference type="RefSeq" id="WP_149749804.1">
    <property type="nucleotide sequence ID" value="NZ_VUJW01000003.1"/>
</dbReference>
<evidence type="ECO:0000259" key="3">
    <source>
        <dbReference type="Pfam" id="PF13091"/>
    </source>
</evidence>
<organism evidence="4 5">
    <name type="scientific">Nocardioides antri</name>
    <dbReference type="NCBI Taxonomy" id="2607659"/>
    <lineage>
        <taxon>Bacteria</taxon>
        <taxon>Bacillati</taxon>
        <taxon>Actinomycetota</taxon>
        <taxon>Actinomycetes</taxon>
        <taxon>Propionibacteriales</taxon>
        <taxon>Nocardioidaceae</taxon>
        <taxon>Nocardioides</taxon>
    </lineage>
</organism>
<accession>A0A5B1M4Q8</accession>
<dbReference type="AlphaFoldDB" id="A0A5B1M4Q8"/>
<dbReference type="Pfam" id="PF13091">
    <property type="entry name" value="PLDc_2"/>
    <property type="match status" value="1"/>
</dbReference>
<name>A0A5B1M4Q8_9ACTN</name>
<evidence type="ECO:0000313" key="5">
    <source>
        <dbReference type="Proteomes" id="UP000324351"/>
    </source>
</evidence>
<reference evidence="4 5" key="2">
    <citation type="submission" date="2019-09" db="EMBL/GenBank/DDBJ databases">
        <authorList>
            <person name="Jin C."/>
        </authorList>
    </citation>
    <scope>NUCLEOTIDE SEQUENCE [LARGE SCALE GENOMIC DNA]</scope>
    <source>
        <strain evidence="4 5">BN140041</strain>
    </source>
</reference>
<dbReference type="Proteomes" id="UP000324351">
    <property type="component" value="Unassembled WGS sequence"/>
</dbReference>
<evidence type="ECO:0000313" key="4">
    <source>
        <dbReference type="EMBL" id="KAA1427438.1"/>
    </source>
</evidence>
<comment type="caution">
    <text evidence="4">The sequence shown here is derived from an EMBL/GenBank/DDBJ whole genome shotgun (WGS) entry which is preliminary data.</text>
</comment>